<reference evidence="3" key="1">
    <citation type="journal article" date="2020" name="New Phytol.">
        <title>Comparative genomics reveals dynamic genome evolution in host specialist ectomycorrhizal fungi.</title>
        <authorList>
            <person name="Lofgren L.A."/>
            <person name="Nguyen N.H."/>
            <person name="Vilgalys R."/>
            <person name="Ruytinx J."/>
            <person name="Liao H.L."/>
            <person name="Branco S."/>
            <person name="Kuo A."/>
            <person name="LaButti K."/>
            <person name="Lipzen A."/>
            <person name="Andreopoulos W."/>
            <person name="Pangilinan J."/>
            <person name="Riley R."/>
            <person name="Hundley H."/>
            <person name="Na H."/>
            <person name="Barry K."/>
            <person name="Grigoriev I.V."/>
            <person name="Stajich J.E."/>
            <person name="Kennedy P.G."/>
        </authorList>
    </citation>
    <scope>NUCLEOTIDE SEQUENCE</scope>
    <source>
        <strain evidence="3">FC203</strain>
    </source>
</reference>
<dbReference type="GeneID" id="64667256"/>
<proteinExistence type="predicted"/>
<dbReference type="Proteomes" id="UP001195769">
    <property type="component" value="Unassembled WGS sequence"/>
</dbReference>
<keyword evidence="4" id="KW-1185">Reference proteome</keyword>
<name>A0AAD4HDR8_9AGAM</name>
<dbReference type="InterPro" id="IPR059073">
    <property type="entry name" value="TRMT11_N"/>
</dbReference>
<organism evidence="3 4">
    <name type="scientific">Suillus fuscotomentosus</name>
    <dbReference type="NCBI Taxonomy" id="1912939"/>
    <lineage>
        <taxon>Eukaryota</taxon>
        <taxon>Fungi</taxon>
        <taxon>Dikarya</taxon>
        <taxon>Basidiomycota</taxon>
        <taxon>Agaricomycotina</taxon>
        <taxon>Agaricomycetes</taxon>
        <taxon>Agaricomycetidae</taxon>
        <taxon>Boletales</taxon>
        <taxon>Suillineae</taxon>
        <taxon>Suillaceae</taxon>
        <taxon>Suillus</taxon>
    </lineage>
</organism>
<evidence type="ECO:0000313" key="4">
    <source>
        <dbReference type="Proteomes" id="UP001195769"/>
    </source>
</evidence>
<comment type="caution">
    <text evidence="3">The sequence shown here is derived from an EMBL/GenBank/DDBJ whole genome shotgun (WGS) entry which is preliminary data.</text>
</comment>
<dbReference type="AlphaFoldDB" id="A0AAD4HDR8"/>
<accession>A0AAD4HDR8</accession>
<feature type="domain" description="tRNA (guanine(10)-N(2))-methyltransferase TRMT11 N-terminal" evidence="2">
    <location>
        <begin position="1"/>
        <end position="73"/>
    </location>
</feature>
<evidence type="ECO:0000256" key="1">
    <source>
        <dbReference type="SAM" id="MobiDB-lite"/>
    </source>
</evidence>
<dbReference type="RefSeq" id="XP_041218434.1">
    <property type="nucleotide sequence ID" value="XM_041372958.1"/>
</dbReference>
<feature type="compositionally biased region" description="Basic residues" evidence="1">
    <location>
        <begin position="111"/>
        <end position="129"/>
    </location>
</feature>
<sequence>MKYLFVFAQSHEQFSVLELSISEPHGFTIGFHQYDNNLDKAIKRPFVILMLDKEEQAHILAQRCILIKCVYNIHCLLERCLISSTPRAHPTRCCMNKTAKLVRNGSDTSHRSRHSGRHRISSNRKSPSK</sequence>
<evidence type="ECO:0000259" key="2">
    <source>
        <dbReference type="Pfam" id="PF25904"/>
    </source>
</evidence>
<gene>
    <name evidence="3" type="ORF">F5891DRAFT_72152</name>
</gene>
<feature type="region of interest" description="Disordered" evidence="1">
    <location>
        <begin position="103"/>
        <end position="129"/>
    </location>
</feature>
<dbReference type="EMBL" id="JABBWK010000115">
    <property type="protein sequence ID" value="KAG1892858.1"/>
    <property type="molecule type" value="Genomic_DNA"/>
</dbReference>
<evidence type="ECO:0000313" key="3">
    <source>
        <dbReference type="EMBL" id="KAG1892858.1"/>
    </source>
</evidence>
<dbReference type="Pfam" id="PF25904">
    <property type="entry name" value="Tmrp11_N"/>
    <property type="match status" value="1"/>
</dbReference>
<protein>
    <recommendedName>
        <fullName evidence="2">tRNA (guanine(10)-N(2))-methyltransferase TRMT11 N-terminal domain-containing protein</fullName>
    </recommendedName>
</protein>